<feature type="compositionally biased region" description="Polar residues" evidence="1">
    <location>
        <begin position="101"/>
        <end position="111"/>
    </location>
</feature>
<feature type="region of interest" description="Disordered" evidence="1">
    <location>
        <begin position="201"/>
        <end position="227"/>
    </location>
</feature>
<proteinExistence type="predicted"/>
<feature type="region of interest" description="Disordered" evidence="1">
    <location>
        <begin position="52"/>
        <end position="73"/>
    </location>
</feature>
<keyword evidence="2" id="KW-1185">Reference proteome</keyword>
<gene>
    <name evidence="3" type="primary">LOC110785601</name>
</gene>
<dbReference type="PANTHER" id="PTHR33781">
    <property type="entry name" value="PROTEIN PHYTOCHROME KINASE SUBSTRATE 1-RELATED"/>
    <property type="match status" value="1"/>
</dbReference>
<keyword evidence="3" id="KW-0418">Kinase</keyword>
<feature type="compositionally biased region" description="Basic residues" evidence="1">
    <location>
        <begin position="210"/>
        <end position="219"/>
    </location>
</feature>
<feature type="region of interest" description="Disordered" evidence="1">
    <location>
        <begin position="101"/>
        <end position="182"/>
    </location>
</feature>
<feature type="compositionally biased region" description="Polar residues" evidence="1">
    <location>
        <begin position="318"/>
        <end position="328"/>
    </location>
</feature>
<dbReference type="GO" id="GO:0009638">
    <property type="term" value="P:phototropism"/>
    <property type="evidence" value="ECO:0007669"/>
    <property type="project" value="InterPro"/>
</dbReference>
<dbReference type="GeneID" id="110785601"/>
<feature type="region of interest" description="Disordered" evidence="1">
    <location>
        <begin position="316"/>
        <end position="336"/>
    </location>
</feature>
<reference evidence="2" key="1">
    <citation type="journal article" date="2021" name="Nat. Commun.">
        <title>Genomic analyses provide insights into spinach domestication and the genetic basis of agronomic traits.</title>
        <authorList>
            <person name="Cai X."/>
            <person name="Sun X."/>
            <person name="Xu C."/>
            <person name="Sun H."/>
            <person name="Wang X."/>
            <person name="Ge C."/>
            <person name="Zhang Z."/>
            <person name="Wang Q."/>
            <person name="Fei Z."/>
            <person name="Jiao C."/>
            <person name="Wang Q."/>
        </authorList>
    </citation>
    <scope>NUCLEOTIDE SEQUENCE [LARGE SCALE GENOMIC DNA]</scope>
    <source>
        <strain evidence="2">cv. Varoflay</strain>
    </source>
</reference>
<dbReference type="PANTHER" id="PTHR33781:SF4">
    <property type="entry name" value="PROTEIN PHYTOCHROME KINASE SUBSTRATE 1"/>
    <property type="match status" value="1"/>
</dbReference>
<evidence type="ECO:0000313" key="3">
    <source>
        <dbReference type="RefSeq" id="XP_021845768.2"/>
    </source>
</evidence>
<keyword evidence="3" id="KW-0808">Transferase</keyword>
<dbReference type="Proteomes" id="UP000813463">
    <property type="component" value="Chromosome 1"/>
</dbReference>
<dbReference type="AlphaFoldDB" id="A0A9R0JT91"/>
<name>A0A9R0JT91_SPIOL</name>
<feature type="compositionally biased region" description="Low complexity" evidence="1">
    <location>
        <begin position="139"/>
        <end position="157"/>
    </location>
</feature>
<accession>A0A9R0JT91</accession>
<sequence length="488" mass="54564">MASLSSSSTNTRLSLPPYWSSEINNTSSLREASFSSYLNPSEEAYIRSLVESTQNQHDHHLHKSRQKKKKKAEDGEIDVFTADKYFSSGVIDQESDKFSTRSISGRFQQQQQHRHDVEDRTDDDQQQVVRVNSNNKLIVVQSRGSSSQSEVSSNSQSALLRRRLNRTPSRTTNERKTNQQQGKTMSLLACSCCVGKSVDTDQEFTDHGSRGRGRGRGRGRISDGTQTRSIKTSLDTAEIARMNKLRLDNNVDPFVFPLSNSASLTAINKVQLVDVDEDDARKSLEVFGSDLDEGSKRFTLQKRLNMLSWDAIPRGTTEDQISTTSDAPSETYKDTESDASSDLFEIECLSCTSNPFNQTPTTTRYAPSEASIEWSVVTASAADFSVVSDSEDYRSRKLAASKSAKRSMNKEVQKQGSGVFLGCKSQKAVNVAKEVHRKSPVRGKSESQRMNRLSDSFNPVTRFQAEAKLPGFGYRQRHSFTSDLLYIQ</sequence>
<dbReference type="KEGG" id="soe:110785601"/>
<dbReference type="GO" id="GO:0016301">
    <property type="term" value="F:kinase activity"/>
    <property type="evidence" value="ECO:0007669"/>
    <property type="project" value="UniProtKB-KW"/>
</dbReference>
<dbReference type="RefSeq" id="XP_021845768.2">
    <property type="nucleotide sequence ID" value="XM_021990076.2"/>
</dbReference>
<dbReference type="InterPro" id="IPR039615">
    <property type="entry name" value="PKS"/>
</dbReference>
<reference evidence="3" key="2">
    <citation type="submission" date="2025-08" db="UniProtKB">
        <authorList>
            <consortium name="RefSeq"/>
        </authorList>
    </citation>
    <scope>IDENTIFICATION</scope>
    <source>
        <tissue evidence="3">Leaf</tissue>
    </source>
</reference>
<feature type="compositionally biased region" description="Basic residues" evidence="1">
    <location>
        <begin position="59"/>
        <end position="70"/>
    </location>
</feature>
<evidence type="ECO:0000256" key="1">
    <source>
        <dbReference type="SAM" id="MobiDB-lite"/>
    </source>
</evidence>
<evidence type="ECO:0000313" key="2">
    <source>
        <dbReference type="Proteomes" id="UP000813463"/>
    </source>
</evidence>
<organism evidence="2 3">
    <name type="scientific">Spinacia oleracea</name>
    <name type="common">Spinach</name>
    <dbReference type="NCBI Taxonomy" id="3562"/>
    <lineage>
        <taxon>Eukaryota</taxon>
        <taxon>Viridiplantae</taxon>
        <taxon>Streptophyta</taxon>
        <taxon>Embryophyta</taxon>
        <taxon>Tracheophyta</taxon>
        <taxon>Spermatophyta</taxon>
        <taxon>Magnoliopsida</taxon>
        <taxon>eudicotyledons</taxon>
        <taxon>Gunneridae</taxon>
        <taxon>Pentapetalae</taxon>
        <taxon>Caryophyllales</taxon>
        <taxon>Chenopodiaceae</taxon>
        <taxon>Chenopodioideae</taxon>
        <taxon>Anserineae</taxon>
        <taxon>Spinacia</taxon>
    </lineage>
</organism>
<protein>
    <submittedName>
        <fullName evidence="3">Protein PHYTOCHROME KINASE SUBSTRATE 1 isoform X1</fullName>
    </submittedName>
</protein>